<feature type="signal peptide" evidence="1">
    <location>
        <begin position="1"/>
        <end position="29"/>
    </location>
</feature>
<dbReference type="HOGENOM" id="CLU_2184381_0_0_1"/>
<dbReference type="AlphaFoldDB" id="A0A0C9Y7Z1"/>
<accession>A0A0C9Y7Z1</accession>
<dbReference type="PROSITE" id="PS51257">
    <property type="entry name" value="PROKAR_LIPOPROTEIN"/>
    <property type="match status" value="1"/>
</dbReference>
<name>A0A0C9Y7Z1_9AGAR</name>
<feature type="chain" id="PRO_5002223172" evidence="1">
    <location>
        <begin position="30"/>
        <end position="109"/>
    </location>
</feature>
<reference evidence="3" key="2">
    <citation type="submission" date="2015-01" db="EMBL/GenBank/DDBJ databases">
        <title>Evolutionary Origins and Diversification of the Mycorrhizal Mutualists.</title>
        <authorList>
            <consortium name="DOE Joint Genome Institute"/>
            <consortium name="Mycorrhizal Genomics Consortium"/>
            <person name="Kohler A."/>
            <person name="Kuo A."/>
            <person name="Nagy L.G."/>
            <person name="Floudas D."/>
            <person name="Copeland A."/>
            <person name="Barry K.W."/>
            <person name="Cichocki N."/>
            <person name="Veneault-Fourrey C."/>
            <person name="LaButti K."/>
            <person name="Lindquist E.A."/>
            <person name="Lipzen A."/>
            <person name="Lundell T."/>
            <person name="Morin E."/>
            <person name="Murat C."/>
            <person name="Riley R."/>
            <person name="Ohm R."/>
            <person name="Sun H."/>
            <person name="Tunlid A."/>
            <person name="Henrissat B."/>
            <person name="Grigoriev I.V."/>
            <person name="Hibbett D.S."/>
            <person name="Martin F."/>
        </authorList>
    </citation>
    <scope>NUCLEOTIDE SEQUENCE [LARGE SCALE GENOMIC DNA]</scope>
    <source>
        <strain evidence="3">LaAM-08-1</strain>
    </source>
</reference>
<organism evidence="2 3">
    <name type="scientific">Laccaria amethystina LaAM-08-1</name>
    <dbReference type="NCBI Taxonomy" id="1095629"/>
    <lineage>
        <taxon>Eukaryota</taxon>
        <taxon>Fungi</taxon>
        <taxon>Dikarya</taxon>
        <taxon>Basidiomycota</taxon>
        <taxon>Agaricomycotina</taxon>
        <taxon>Agaricomycetes</taxon>
        <taxon>Agaricomycetidae</taxon>
        <taxon>Agaricales</taxon>
        <taxon>Agaricineae</taxon>
        <taxon>Hydnangiaceae</taxon>
        <taxon>Laccaria</taxon>
    </lineage>
</organism>
<gene>
    <name evidence="2" type="ORF">K443DRAFT_140800</name>
</gene>
<reference evidence="2 3" key="1">
    <citation type="submission" date="2014-04" db="EMBL/GenBank/DDBJ databases">
        <authorList>
            <consortium name="DOE Joint Genome Institute"/>
            <person name="Kuo A."/>
            <person name="Kohler A."/>
            <person name="Nagy L.G."/>
            <person name="Floudas D."/>
            <person name="Copeland A."/>
            <person name="Barry K.W."/>
            <person name="Cichocki N."/>
            <person name="Veneault-Fourrey C."/>
            <person name="LaButti K."/>
            <person name="Lindquist E.A."/>
            <person name="Lipzen A."/>
            <person name="Lundell T."/>
            <person name="Morin E."/>
            <person name="Murat C."/>
            <person name="Sun H."/>
            <person name="Tunlid A."/>
            <person name="Henrissat B."/>
            <person name="Grigoriev I.V."/>
            <person name="Hibbett D.S."/>
            <person name="Martin F."/>
            <person name="Nordberg H.P."/>
            <person name="Cantor M.N."/>
            <person name="Hua S.X."/>
        </authorList>
    </citation>
    <scope>NUCLEOTIDE SEQUENCE [LARGE SCALE GENOMIC DNA]</scope>
    <source>
        <strain evidence="2 3">LaAM-08-1</strain>
    </source>
</reference>
<evidence type="ECO:0000313" key="3">
    <source>
        <dbReference type="Proteomes" id="UP000054477"/>
    </source>
</evidence>
<keyword evidence="1" id="KW-0732">Signal</keyword>
<dbReference type="EMBL" id="KN838536">
    <property type="protein sequence ID" value="KIK10149.1"/>
    <property type="molecule type" value="Genomic_DNA"/>
</dbReference>
<evidence type="ECO:0000256" key="1">
    <source>
        <dbReference type="SAM" id="SignalP"/>
    </source>
</evidence>
<evidence type="ECO:0000313" key="2">
    <source>
        <dbReference type="EMBL" id="KIK10149.1"/>
    </source>
</evidence>
<keyword evidence="3" id="KW-1185">Reference proteome</keyword>
<protein>
    <submittedName>
        <fullName evidence="2">Uncharacterized protein</fullName>
    </submittedName>
</protein>
<proteinExistence type="predicted"/>
<dbReference type="Proteomes" id="UP000054477">
    <property type="component" value="Unassembled WGS sequence"/>
</dbReference>
<sequence length="109" mass="12513">MKKSSRVWTLRYFLYSLPMLLSCLSPFEASVSLNKPLPLVHMTNFHPGDPTMYVMAPNREGETVLHVKNLPEERNLDLHALTRPVYKGRVVESKKSDPTEVLPRAWGYS</sequence>